<gene>
    <name evidence="3" type="ORF">U0035_09070</name>
</gene>
<reference evidence="3 4" key="1">
    <citation type="submission" date="2023-12" db="EMBL/GenBank/DDBJ databases">
        <title>Genome sequencing and assembly of bacterial species from a model synthetic community.</title>
        <authorList>
            <person name="Hogle S.L."/>
        </authorList>
    </citation>
    <scope>NUCLEOTIDE SEQUENCE [LARGE SCALE GENOMIC DNA]</scope>
    <source>
        <strain evidence="3 4">HAMBI_3031</strain>
    </source>
</reference>
<proteinExistence type="predicted"/>
<sequence>MFCHSIEVDKSSLLHTKGPLLIASNHPNSFLDAIIFDILFDTPITSLARGDAFKNKRIFRILRLLKMLPVYRIREGAENLNTNYDTFDSCIELFRQNEGVLIFSEGLCVNEWFLRPLKKGTARLAFRAWHTAIPLKVLPAGINYSSFRKYGKKVIIHLGDVLEADNFEGIFTDGERNVKFNKILKEKLQPLVYEIEPGDKKELNKKFGSTPPIKKYLLAIPALVGALLHMPIYWFAKAIFHLFFSDTDHHDSVMLGILLLTYPFYVLLLSCLCYGVYMPWGILALILLPFSAWAYVNYEVRKG</sequence>
<feature type="transmembrane region" description="Helical" evidence="1">
    <location>
        <begin position="216"/>
        <end position="234"/>
    </location>
</feature>
<feature type="transmembrane region" description="Helical" evidence="1">
    <location>
        <begin position="280"/>
        <end position="298"/>
    </location>
</feature>
<dbReference type="InterPro" id="IPR002123">
    <property type="entry name" value="Plipid/glycerol_acylTrfase"/>
</dbReference>
<dbReference type="RefSeq" id="WP_262510938.1">
    <property type="nucleotide sequence ID" value="NZ_CP139960.1"/>
</dbReference>
<keyword evidence="4" id="KW-1185">Reference proteome</keyword>
<dbReference type="EMBL" id="CP139960">
    <property type="protein sequence ID" value="WQD40775.1"/>
    <property type="molecule type" value="Genomic_DNA"/>
</dbReference>
<dbReference type="GO" id="GO:0016746">
    <property type="term" value="F:acyltransferase activity"/>
    <property type="evidence" value="ECO:0007669"/>
    <property type="project" value="UniProtKB-KW"/>
</dbReference>
<keyword evidence="1" id="KW-1133">Transmembrane helix</keyword>
<protein>
    <submittedName>
        <fullName evidence="3">1-acyl-sn-glycerol-3-phosphate acyltransferase</fullName>
    </submittedName>
</protein>
<evidence type="ECO:0000313" key="4">
    <source>
        <dbReference type="Proteomes" id="UP001325680"/>
    </source>
</evidence>
<keyword evidence="3" id="KW-0012">Acyltransferase</keyword>
<dbReference type="Pfam" id="PF01553">
    <property type="entry name" value="Acyltransferase"/>
    <property type="match status" value="1"/>
</dbReference>
<keyword evidence="1" id="KW-0472">Membrane</keyword>
<evidence type="ECO:0000313" key="3">
    <source>
        <dbReference type="EMBL" id="WQD40775.1"/>
    </source>
</evidence>
<keyword evidence="3" id="KW-0808">Transferase</keyword>
<accession>A0ABZ0WDN4</accession>
<organism evidence="3 4">
    <name type="scientific">Niabella yanshanensis</name>
    <dbReference type="NCBI Taxonomy" id="577386"/>
    <lineage>
        <taxon>Bacteria</taxon>
        <taxon>Pseudomonadati</taxon>
        <taxon>Bacteroidota</taxon>
        <taxon>Chitinophagia</taxon>
        <taxon>Chitinophagales</taxon>
        <taxon>Chitinophagaceae</taxon>
        <taxon>Niabella</taxon>
    </lineage>
</organism>
<feature type="transmembrane region" description="Helical" evidence="1">
    <location>
        <begin position="254"/>
        <end position="273"/>
    </location>
</feature>
<evidence type="ECO:0000256" key="1">
    <source>
        <dbReference type="SAM" id="Phobius"/>
    </source>
</evidence>
<feature type="domain" description="Phospholipid/glycerol acyltransferase" evidence="2">
    <location>
        <begin position="20"/>
        <end position="145"/>
    </location>
</feature>
<evidence type="ECO:0000259" key="2">
    <source>
        <dbReference type="SMART" id="SM00563"/>
    </source>
</evidence>
<name>A0ABZ0WDN4_9BACT</name>
<dbReference type="SMART" id="SM00563">
    <property type="entry name" value="PlsC"/>
    <property type="match status" value="1"/>
</dbReference>
<keyword evidence="1" id="KW-0812">Transmembrane</keyword>
<dbReference type="Proteomes" id="UP001325680">
    <property type="component" value="Chromosome"/>
</dbReference>
<dbReference type="SUPFAM" id="SSF69593">
    <property type="entry name" value="Glycerol-3-phosphate (1)-acyltransferase"/>
    <property type="match status" value="1"/>
</dbReference>